<protein>
    <submittedName>
        <fullName evidence="3">Uncharacterized protein</fullName>
    </submittedName>
</protein>
<evidence type="ECO:0000256" key="1">
    <source>
        <dbReference type="SAM" id="MobiDB-lite"/>
    </source>
</evidence>
<accession>R7QVC6</accession>
<proteinExistence type="predicted"/>
<keyword evidence="2" id="KW-0472">Membrane</keyword>
<dbReference type="CDD" id="cd00761">
    <property type="entry name" value="Glyco_tranf_GTA_type"/>
    <property type="match status" value="1"/>
</dbReference>
<dbReference type="AlphaFoldDB" id="R7QVC6"/>
<reference evidence="4" key="1">
    <citation type="journal article" date="2013" name="Proc. Natl. Acad. Sci. U.S.A.">
        <title>Genome structure and metabolic features in the red seaweed Chondrus crispus shed light on evolution of the Archaeplastida.</title>
        <authorList>
            <person name="Collen J."/>
            <person name="Porcel B."/>
            <person name="Carre W."/>
            <person name="Ball S.G."/>
            <person name="Chaparro C."/>
            <person name="Tonon T."/>
            <person name="Barbeyron T."/>
            <person name="Michel G."/>
            <person name="Noel B."/>
            <person name="Valentin K."/>
            <person name="Elias M."/>
            <person name="Artiguenave F."/>
            <person name="Arun A."/>
            <person name="Aury J.M."/>
            <person name="Barbosa-Neto J.F."/>
            <person name="Bothwell J.H."/>
            <person name="Bouget F.Y."/>
            <person name="Brillet L."/>
            <person name="Cabello-Hurtado F."/>
            <person name="Capella-Gutierrez S."/>
            <person name="Charrier B."/>
            <person name="Cladiere L."/>
            <person name="Cock J.M."/>
            <person name="Coelho S.M."/>
            <person name="Colleoni C."/>
            <person name="Czjzek M."/>
            <person name="Da Silva C."/>
            <person name="Delage L."/>
            <person name="Denoeud F."/>
            <person name="Deschamps P."/>
            <person name="Dittami S.M."/>
            <person name="Gabaldon T."/>
            <person name="Gachon C.M."/>
            <person name="Groisillier A."/>
            <person name="Herve C."/>
            <person name="Jabbari K."/>
            <person name="Katinka M."/>
            <person name="Kloareg B."/>
            <person name="Kowalczyk N."/>
            <person name="Labadie K."/>
            <person name="Leblanc C."/>
            <person name="Lopez P.J."/>
            <person name="McLachlan D.H."/>
            <person name="Meslet-Cladiere L."/>
            <person name="Moustafa A."/>
            <person name="Nehr Z."/>
            <person name="Nyvall Collen P."/>
            <person name="Panaud O."/>
            <person name="Partensky F."/>
            <person name="Poulain J."/>
            <person name="Rensing S.A."/>
            <person name="Rousvoal S."/>
            <person name="Samson G."/>
            <person name="Symeonidi A."/>
            <person name="Weissenbach J."/>
            <person name="Zambounis A."/>
            <person name="Wincker P."/>
            <person name="Boyen C."/>
        </authorList>
    </citation>
    <scope>NUCLEOTIDE SEQUENCE [LARGE SCALE GENOMIC DNA]</scope>
    <source>
        <strain evidence="4">cv. Stackhouse</strain>
    </source>
</reference>
<keyword evidence="4" id="KW-1185">Reference proteome</keyword>
<dbReference type="InterPro" id="IPR029044">
    <property type="entry name" value="Nucleotide-diphossugar_trans"/>
</dbReference>
<keyword evidence="2" id="KW-1133">Transmembrane helix</keyword>
<keyword evidence="2" id="KW-0812">Transmembrane</keyword>
<dbReference type="EMBL" id="HG002370">
    <property type="protein sequence ID" value="CDF41411.1"/>
    <property type="molecule type" value="Genomic_DNA"/>
</dbReference>
<dbReference type="GeneID" id="17319414"/>
<dbReference type="InterPro" id="IPR011735">
    <property type="entry name" value="WlaTC/HtrL_glycosyltransf"/>
</dbReference>
<dbReference type="RefSeq" id="XP_005711705.1">
    <property type="nucleotide sequence ID" value="XM_005711648.1"/>
</dbReference>
<evidence type="ECO:0000313" key="4">
    <source>
        <dbReference type="Proteomes" id="UP000012073"/>
    </source>
</evidence>
<dbReference type="Gramene" id="CDF41411">
    <property type="protein sequence ID" value="CDF41411"/>
    <property type="gene ID" value="CHC_T00007997001"/>
</dbReference>
<dbReference type="KEGG" id="ccp:CHC_T00007997001"/>
<dbReference type="Proteomes" id="UP000012073">
    <property type="component" value="Unassembled WGS sequence"/>
</dbReference>
<gene>
    <name evidence="3" type="ORF">CHC_T00007997001</name>
</gene>
<name>R7QVC6_CHOCR</name>
<dbReference type="SUPFAM" id="SSF53448">
    <property type="entry name" value="Nucleotide-diphospho-sugar transferases"/>
    <property type="match status" value="1"/>
</dbReference>
<feature type="region of interest" description="Disordered" evidence="1">
    <location>
        <begin position="23"/>
        <end position="46"/>
    </location>
</feature>
<sequence>MPGKGDLPPASISSAGMQPRFSRAGAALTSDPDDKPRSTRSRSFSTARSRKWLNSLLSALRIRRAKRTTASIVLLALFVAVLAAAALVFRNLYPKSLSRLKAGVEDVKVGVMDITHLHQSHQATAKSTSQVGVERMGGGNVSVIQGEKVVEDPHARAAEEDDADVPDHGEIAPKPVSAEWRLPVFVPDGVTQRRPVPPEVGSLAMDSERKHYAGEKMSVVVLFHNEYDSLKYALKSWLDRGLIDYADEVLFFLNGVKSESDFVTKIPDFSDRIPEEKRSIHVSKENMPLGLAITKMIELTRHDYVLLMEKDWELIEEQPVMESRLDDSKVIVGSGIADLVRHRHRYNPGVPLHALIMHEGRESSIMTQQKNLLCFVHHWQKDPTTMYPGEGIMRRCGGAERKVEEVDIYCSSSVYCQWTNNPAVFKKKWFMDEVGERYRKEYKIEFDKHGKTSPFLDFEYYTNWRSYAWTDKNFTVAVGTGLFRHAESEHQHFNTFWYAFYRLTQDMKEIRDAYLRNETSFKKLGGVHFDPTSPIPPPMMQRYPVDFVRKYHIKEAFTGGLNEQRHLINERYQPYLKAHRSLTDDEWKQHGPESKTPKQAVDWRTEVTRLHNTVETAMIRAPPLQPHEMNITLVTSLLDLGRDGLAADSYQFRREFQMYLDATAKWLLHVYPKVVYTSQQIADELTKTMSEDSKRTTEFVITNRKELRSKWLGPDNYDRVQTLRTSKEWLERASWLANSPQAGLEDYNPLVMSKIYMVRDAATKNYFNTTHFVFLDAKHNCMNPELMTPKNDHIIRAHMFNKFLLTTFDYTPASEIHGFEYKAFNEYCNIKNPDTRQLLKIGRGGIFGGSAFVIEYIAAMYDAVLTATLQEGLMGTEENIFAILRCQVPQYVDDFSNNWACPEQIQGDHTCKNLESQGYNCAIFDWVARDAVRS</sequence>
<dbReference type="Pfam" id="PF09612">
    <property type="entry name" value="HtrL_YibB"/>
    <property type="match status" value="1"/>
</dbReference>
<feature type="transmembrane region" description="Helical" evidence="2">
    <location>
        <begin position="70"/>
        <end position="89"/>
    </location>
</feature>
<dbReference type="OrthoDB" id="2822at2759"/>
<evidence type="ECO:0000313" key="3">
    <source>
        <dbReference type="EMBL" id="CDF41411.1"/>
    </source>
</evidence>
<evidence type="ECO:0000256" key="2">
    <source>
        <dbReference type="SAM" id="Phobius"/>
    </source>
</evidence>
<dbReference type="OMA" id="IMHEGRE"/>
<organism evidence="3 4">
    <name type="scientific">Chondrus crispus</name>
    <name type="common">Carrageen Irish moss</name>
    <name type="synonym">Polymorpha crispa</name>
    <dbReference type="NCBI Taxonomy" id="2769"/>
    <lineage>
        <taxon>Eukaryota</taxon>
        <taxon>Rhodophyta</taxon>
        <taxon>Florideophyceae</taxon>
        <taxon>Rhodymeniophycidae</taxon>
        <taxon>Gigartinales</taxon>
        <taxon>Gigartinaceae</taxon>
        <taxon>Chondrus</taxon>
    </lineage>
</organism>